<keyword evidence="1" id="KW-1133">Transmembrane helix</keyword>
<dbReference type="Gene3D" id="2.60.40.2380">
    <property type="match status" value="1"/>
</dbReference>
<proteinExistence type="predicted"/>
<dbReference type="Pfam" id="PF13426">
    <property type="entry name" value="PAS_9"/>
    <property type="match status" value="1"/>
</dbReference>
<feature type="signal peptide" evidence="2">
    <location>
        <begin position="1"/>
        <end position="23"/>
    </location>
</feature>
<dbReference type="RefSeq" id="WP_165490717.1">
    <property type="nucleotide sequence ID" value="NZ_JBHSUS010000001.1"/>
</dbReference>
<feature type="domain" description="GGDEF" evidence="5">
    <location>
        <begin position="552"/>
        <end position="684"/>
    </location>
</feature>
<dbReference type="CDD" id="cd01948">
    <property type="entry name" value="EAL"/>
    <property type="match status" value="1"/>
</dbReference>
<dbReference type="Proteomes" id="UP001596364">
    <property type="component" value="Unassembled WGS sequence"/>
</dbReference>
<dbReference type="PROSITE" id="PS50113">
    <property type="entry name" value="PAC"/>
    <property type="match status" value="1"/>
</dbReference>
<dbReference type="SUPFAM" id="SSF55785">
    <property type="entry name" value="PYP-like sensor domain (PAS domain)"/>
    <property type="match status" value="1"/>
</dbReference>
<feature type="transmembrane region" description="Helical" evidence="1">
    <location>
        <begin position="329"/>
        <end position="349"/>
    </location>
</feature>
<dbReference type="CDD" id="cd00130">
    <property type="entry name" value="PAS"/>
    <property type="match status" value="1"/>
</dbReference>
<reference evidence="7" key="1">
    <citation type="journal article" date="2019" name="Int. J. Syst. Evol. Microbiol.">
        <title>The Global Catalogue of Microorganisms (GCM) 10K type strain sequencing project: providing services to taxonomists for standard genome sequencing and annotation.</title>
        <authorList>
            <consortium name="The Broad Institute Genomics Platform"/>
            <consortium name="The Broad Institute Genome Sequencing Center for Infectious Disease"/>
            <person name="Wu L."/>
            <person name="Ma J."/>
        </authorList>
    </citation>
    <scope>NUCLEOTIDE SEQUENCE [LARGE SCALE GENOMIC DNA]</scope>
    <source>
        <strain evidence="7">CGMCC 1.16031</strain>
    </source>
</reference>
<feature type="chain" id="PRO_5046872165" evidence="2">
    <location>
        <begin position="24"/>
        <end position="950"/>
    </location>
</feature>
<dbReference type="InterPro" id="IPR029787">
    <property type="entry name" value="Nucleotide_cyclase"/>
</dbReference>
<name>A0ABW1XNB8_9ALTE</name>
<feature type="transmembrane region" description="Helical" evidence="1">
    <location>
        <begin position="186"/>
        <end position="205"/>
    </location>
</feature>
<evidence type="ECO:0000259" key="3">
    <source>
        <dbReference type="PROSITE" id="PS50113"/>
    </source>
</evidence>
<protein>
    <submittedName>
        <fullName evidence="6">EAL domain-containing protein</fullName>
    </submittedName>
</protein>
<dbReference type="Pfam" id="PF00563">
    <property type="entry name" value="EAL"/>
    <property type="match status" value="1"/>
</dbReference>
<dbReference type="SUPFAM" id="SSF55073">
    <property type="entry name" value="Nucleotide cyclase"/>
    <property type="match status" value="1"/>
</dbReference>
<evidence type="ECO:0000313" key="7">
    <source>
        <dbReference type="Proteomes" id="UP001596364"/>
    </source>
</evidence>
<keyword evidence="1" id="KW-0812">Transmembrane</keyword>
<dbReference type="NCBIfam" id="TIGR00254">
    <property type="entry name" value="GGDEF"/>
    <property type="match status" value="1"/>
</dbReference>
<dbReference type="SUPFAM" id="SSF141868">
    <property type="entry name" value="EAL domain-like"/>
    <property type="match status" value="1"/>
</dbReference>
<dbReference type="Gene3D" id="3.20.20.450">
    <property type="entry name" value="EAL domain"/>
    <property type="match status" value="1"/>
</dbReference>
<sequence length="950" mass="106994">MKIRLVSCLILLFAILLHGMSFAAPVLNIEADFHARNANPFVEVLQVDVNQQLSQIQSNENWQPFDSIEPMQSGNALWLRLQLSNLADFEQKIQLVLANASLKQADWYVVDERERIRRSVAMGSAQINQSEYLQHGQLVMPLSVRANENLSVYLRVIDDGNLIIPLTLLGESDFQQQLFTRQMTTAAVLAVLGSLVVYFFFSYLLMRSPARFWLALAGLSGLLLHLAANGALGQWWQLTQYNHALSIVLLALTLLTLSKVNHTVLQPVPVYWRWVSYSLGGGLLIASILPAHLQLVSSAALTFAILWLQLGLCIALNHGPRRTPNALMALGWLLIAGMASFTLGSYLLGVYPQFAWLWLTPAILVGGLFFIAIALAAYEQASHIHKLRQQQQIIADLSQYQERFLQASEGMYTSSVEGELISINPAAVRIFGFDSEAQMLKEVRHVQELYADATGREQVLHTLRHDKLLLGAEVQIRRRDGSTSWVALTAHLKSQRNKDVIVGSIVDISERKYVGTNIAYLHSHDGLTGLLNRQSLMNRLEQAFDYAQDHHAGLMLLYLNIHNFNAVNQACGVEAGDKLLQQFSQLLHETINPRAVLARLSADHFAIMLEGDLADREEQTRLRLAERIQAFRFTWQNTVFDVQVSLGAAQFDITLRHPSELLTMAETASRQARQKRHFYARFTAESGHIEQILRDYDAVQWVRDALEQQRFELYFQPIQPLKAGQSAICYELLLRLLSPQGDMVSPRQFLPAAERHHMGMQIDLWVIGRYLQWLAENPQHYQMLNFCSINISAQTLEDTGFMRELLNMLEQYQIEGSKLCFEISEGAALINKVALRQFMQRLQRLGCRFALDDFGSAFASHQYLQQLKVNYIKLDQALIEPVLTSAVSSITVSAMCQIAAELQVQTIAEGVENSDTLVALAKLGVDYAQGYAIATPHPLNHEALAQIFSL</sequence>
<feature type="transmembrane region" description="Helical" evidence="1">
    <location>
        <begin position="241"/>
        <end position="258"/>
    </location>
</feature>
<dbReference type="Gene3D" id="3.30.70.270">
    <property type="match status" value="1"/>
</dbReference>
<feature type="transmembrane region" description="Helical" evidence="1">
    <location>
        <begin position="355"/>
        <end position="378"/>
    </location>
</feature>
<dbReference type="Pfam" id="PF07696">
    <property type="entry name" value="7TMR-DISMED2"/>
    <property type="match status" value="1"/>
</dbReference>
<keyword evidence="7" id="KW-1185">Reference proteome</keyword>
<dbReference type="PANTHER" id="PTHR44757">
    <property type="entry name" value="DIGUANYLATE CYCLASE DGCP"/>
    <property type="match status" value="1"/>
</dbReference>
<dbReference type="CDD" id="cd01949">
    <property type="entry name" value="GGDEF"/>
    <property type="match status" value="1"/>
</dbReference>
<dbReference type="PROSITE" id="PS50887">
    <property type="entry name" value="GGDEF"/>
    <property type="match status" value="1"/>
</dbReference>
<accession>A0ABW1XNB8</accession>
<feature type="domain" description="PAC" evidence="3">
    <location>
        <begin position="470"/>
        <end position="520"/>
    </location>
</feature>
<dbReference type="PROSITE" id="PS50883">
    <property type="entry name" value="EAL"/>
    <property type="match status" value="1"/>
</dbReference>
<dbReference type="SMART" id="SM00052">
    <property type="entry name" value="EAL"/>
    <property type="match status" value="1"/>
</dbReference>
<dbReference type="Gene3D" id="3.30.450.20">
    <property type="entry name" value="PAS domain"/>
    <property type="match status" value="1"/>
</dbReference>
<keyword evidence="2" id="KW-0732">Signal</keyword>
<gene>
    <name evidence="6" type="ORF">ACFP85_15380</name>
</gene>
<evidence type="ECO:0000256" key="1">
    <source>
        <dbReference type="SAM" id="Phobius"/>
    </source>
</evidence>
<dbReference type="InterPro" id="IPR035965">
    <property type="entry name" value="PAS-like_dom_sf"/>
</dbReference>
<dbReference type="PANTHER" id="PTHR44757:SF2">
    <property type="entry name" value="BIOFILM ARCHITECTURE MAINTENANCE PROTEIN MBAA"/>
    <property type="match status" value="1"/>
</dbReference>
<dbReference type="InterPro" id="IPR043128">
    <property type="entry name" value="Rev_trsase/Diguanyl_cyclase"/>
</dbReference>
<dbReference type="EMBL" id="JBHSUS010000001">
    <property type="protein sequence ID" value="MFC6441534.1"/>
    <property type="molecule type" value="Genomic_DNA"/>
</dbReference>
<evidence type="ECO:0000313" key="6">
    <source>
        <dbReference type="EMBL" id="MFC6441534.1"/>
    </source>
</evidence>
<organism evidence="6 7">
    <name type="scientific">Pseudobowmanella zhangzhouensis</name>
    <dbReference type="NCBI Taxonomy" id="1537679"/>
    <lineage>
        <taxon>Bacteria</taxon>
        <taxon>Pseudomonadati</taxon>
        <taxon>Pseudomonadota</taxon>
        <taxon>Gammaproteobacteria</taxon>
        <taxon>Alteromonadales</taxon>
        <taxon>Alteromonadaceae</taxon>
    </lineage>
</organism>
<evidence type="ECO:0000259" key="5">
    <source>
        <dbReference type="PROSITE" id="PS50887"/>
    </source>
</evidence>
<feature type="transmembrane region" description="Helical" evidence="1">
    <location>
        <begin position="270"/>
        <end position="289"/>
    </location>
</feature>
<dbReference type="Pfam" id="PF00990">
    <property type="entry name" value="GGDEF"/>
    <property type="match status" value="1"/>
</dbReference>
<dbReference type="SMART" id="SM00267">
    <property type="entry name" value="GGDEF"/>
    <property type="match status" value="1"/>
</dbReference>
<evidence type="ECO:0000256" key="2">
    <source>
        <dbReference type="SAM" id="SignalP"/>
    </source>
</evidence>
<dbReference type="InterPro" id="IPR001633">
    <property type="entry name" value="EAL_dom"/>
</dbReference>
<keyword evidence="1" id="KW-0472">Membrane</keyword>
<dbReference type="NCBIfam" id="TIGR00229">
    <property type="entry name" value="sensory_box"/>
    <property type="match status" value="1"/>
</dbReference>
<dbReference type="InterPro" id="IPR000160">
    <property type="entry name" value="GGDEF_dom"/>
</dbReference>
<feature type="transmembrane region" description="Helical" evidence="1">
    <location>
        <begin position="212"/>
        <end position="235"/>
    </location>
</feature>
<feature type="domain" description="EAL" evidence="4">
    <location>
        <begin position="695"/>
        <end position="950"/>
    </location>
</feature>
<dbReference type="InterPro" id="IPR035919">
    <property type="entry name" value="EAL_sf"/>
</dbReference>
<dbReference type="InterPro" id="IPR052155">
    <property type="entry name" value="Biofilm_reg_signaling"/>
</dbReference>
<dbReference type="InterPro" id="IPR000700">
    <property type="entry name" value="PAS-assoc_C"/>
</dbReference>
<evidence type="ECO:0000259" key="4">
    <source>
        <dbReference type="PROSITE" id="PS50883"/>
    </source>
</evidence>
<dbReference type="InterPro" id="IPR000014">
    <property type="entry name" value="PAS"/>
</dbReference>
<dbReference type="InterPro" id="IPR011622">
    <property type="entry name" value="7TMR_DISM_rcpt_extracell_dom2"/>
</dbReference>
<comment type="caution">
    <text evidence="6">The sequence shown here is derived from an EMBL/GenBank/DDBJ whole genome shotgun (WGS) entry which is preliminary data.</text>
</comment>